<dbReference type="GO" id="GO:0003676">
    <property type="term" value="F:nucleic acid binding"/>
    <property type="evidence" value="ECO:0007669"/>
    <property type="project" value="InterPro"/>
</dbReference>
<dbReference type="PANTHER" id="PTHR47074:SF48">
    <property type="entry name" value="POLYNUCLEOTIDYL TRANSFERASE, RIBONUCLEASE H-LIKE SUPERFAMILY PROTEIN"/>
    <property type="match status" value="1"/>
</dbReference>
<dbReference type="InterPro" id="IPR036397">
    <property type="entry name" value="RNaseH_sf"/>
</dbReference>
<accession>A0A5J9VMJ0</accession>
<dbReference type="OrthoDB" id="690769at2759"/>
<proteinExistence type="predicted"/>
<comment type="caution">
    <text evidence="2">The sequence shown here is derived from an EMBL/GenBank/DDBJ whole genome shotgun (WGS) entry which is preliminary data.</text>
</comment>
<sequence length="136" mass="15308">MGEAECGWWFQELTGRASIGCVVRNHQGEVLLTAWQVLFDCAPAEMAEAIALREGVQLVAEWIRMPTIVESDCAYVLNAVQSELPDRSCCAEIFEEIRGTARILPSVKFVKIGRECNRLILSSFEFYLDFPEFGNV</sequence>
<dbReference type="InterPro" id="IPR044730">
    <property type="entry name" value="RNase_H-like_dom_plant"/>
</dbReference>
<evidence type="ECO:0000259" key="1">
    <source>
        <dbReference type="Pfam" id="PF13456"/>
    </source>
</evidence>
<dbReference type="Proteomes" id="UP000324897">
    <property type="component" value="Chromosome 4"/>
</dbReference>
<dbReference type="InterPro" id="IPR012337">
    <property type="entry name" value="RNaseH-like_sf"/>
</dbReference>
<dbReference type="PANTHER" id="PTHR47074">
    <property type="entry name" value="BNAC02G40300D PROTEIN"/>
    <property type="match status" value="1"/>
</dbReference>
<evidence type="ECO:0000313" key="3">
    <source>
        <dbReference type="Proteomes" id="UP000324897"/>
    </source>
</evidence>
<dbReference type="GO" id="GO:0004523">
    <property type="term" value="F:RNA-DNA hybrid ribonuclease activity"/>
    <property type="evidence" value="ECO:0007669"/>
    <property type="project" value="InterPro"/>
</dbReference>
<evidence type="ECO:0000313" key="2">
    <source>
        <dbReference type="EMBL" id="TVU37479.1"/>
    </source>
</evidence>
<dbReference type="CDD" id="cd06222">
    <property type="entry name" value="RNase_H_like"/>
    <property type="match status" value="1"/>
</dbReference>
<organism evidence="2 3">
    <name type="scientific">Eragrostis curvula</name>
    <name type="common">weeping love grass</name>
    <dbReference type="NCBI Taxonomy" id="38414"/>
    <lineage>
        <taxon>Eukaryota</taxon>
        <taxon>Viridiplantae</taxon>
        <taxon>Streptophyta</taxon>
        <taxon>Embryophyta</taxon>
        <taxon>Tracheophyta</taxon>
        <taxon>Spermatophyta</taxon>
        <taxon>Magnoliopsida</taxon>
        <taxon>Liliopsida</taxon>
        <taxon>Poales</taxon>
        <taxon>Poaceae</taxon>
        <taxon>PACMAD clade</taxon>
        <taxon>Chloridoideae</taxon>
        <taxon>Eragrostideae</taxon>
        <taxon>Eragrostidinae</taxon>
        <taxon>Eragrostis</taxon>
    </lineage>
</organism>
<dbReference type="Gramene" id="TVU37479">
    <property type="protein sequence ID" value="TVU37479"/>
    <property type="gene ID" value="EJB05_10795"/>
</dbReference>
<dbReference type="Gene3D" id="3.30.420.10">
    <property type="entry name" value="Ribonuclease H-like superfamily/Ribonuclease H"/>
    <property type="match status" value="1"/>
</dbReference>
<name>A0A5J9VMJ0_9POAL</name>
<dbReference type="Pfam" id="PF13456">
    <property type="entry name" value="RVT_3"/>
    <property type="match status" value="1"/>
</dbReference>
<dbReference type="SUPFAM" id="SSF53098">
    <property type="entry name" value="Ribonuclease H-like"/>
    <property type="match status" value="1"/>
</dbReference>
<dbReference type="EMBL" id="RWGY01000007">
    <property type="protein sequence ID" value="TVU37479.1"/>
    <property type="molecule type" value="Genomic_DNA"/>
</dbReference>
<feature type="non-terminal residue" evidence="2">
    <location>
        <position position="1"/>
    </location>
</feature>
<keyword evidence="3" id="KW-1185">Reference proteome</keyword>
<dbReference type="InterPro" id="IPR002156">
    <property type="entry name" value="RNaseH_domain"/>
</dbReference>
<reference evidence="2 3" key="1">
    <citation type="journal article" date="2019" name="Sci. Rep.">
        <title>A high-quality genome of Eragrostis curvula grass provides insights into Poaceae evolution and supports new strategies to enhance forage quality.</title>
        <authorList>
            <person name="Carballo J."/>
            <person name="Santos B.A.C.M."/>
            <person name="Zappacosta D."/>
            <person name="Garbus I."/>
            <person name="Selva J.P."/>
            <person name="Gallo C.A."/>
            <person name="Diaz A."/>
            <person name="Albertini E."/>
            <person name="Caccamo M."/>
            <person name="Echenique V."/>
        </authorList>
    </citation>
    <scope>NUCLEOTIDE SEQUENCE [LARGE SCALE GENOMIC DNA]</scope>
    <source>
        <strain evidence="3">cv. Victoria</strain>
        <tissue evidence="2">Leaf</tissue>
    </source>
</reference>
<protein>
    <recommendedName>
        <fullName evidence="1">RNase H type-1 domain-containing protein</fullName>
    </recommendedName>
</protein>
<gene>
    <name evidence="2" type="ORF">EJB05_10795</name>
</gene>
<dbReference type="InterPro" id="IPR052929">
    <property type="entry name" value="RNase_H-like_EbsB-rel"/>
</dbReference>
<feature type="domain" description="RNase H type-1" evidence="1">
    <location>
        <begin position="10"/>
        <end position="118"/>
    </location>
</feature>
<dbReference type="AlphaFoldDB" id="A0A5J9VMJ0"/>